<feature type="domain" description="Metallo-beta-lactamase" evidence="7">
    <location>
        <begin position="58"/>
        <end position="129"/>
    </location>
</feature>
<dbReference type="EMBL" id="UYRX01002171">
    <property type="protein sequence ID" value="VDM92859.1"/>
    <property type="molecule type" value="Genomic_DNA"/>
</dbReference>
<comment type="subunit">
    <text evidence="2">Homodimer.</text>
</comment>
<dbReference type="OrthoDB" id="10250730at2759"/>
<accession>A0A3P7JVY1</accession>
<comment type="catalytic activity">
    <reaction evidence="5">
        <text>a ribonucleotidyl-ribonucleotide-RNA + H2O = a 3'-end ribonucleotide-RNA + a 5'-end 5'-phospho-ribonucleoside-RNA + H(+)</text>
        <dbReference type="Rhea" id="RHEA:68096"/>
        <dbReference type="Rhea" id="RHEA-COMP:15179"/>
        <dbReference type="Rhea" id="RHEA-COMP:17355"/>
        <dbReference type="Rhea" id="RHEA-COMP:17428"/>
        <dbReference type="ChEBI" id="CHEBI:15377"/>
        <dbReference type="ChEBI" id="CHEBI:15378"/>
        <dbReference type="ChEBI" id="CHEBI:74896"/>
        <dbReference type="ChEBI" id="CHEBI:138282"/>
        <dbReference type="ChEBI" id="CHEBI:173118"/>
    </reaction>
    <physiologicalReaction direction="left-to-right" evidence="5">
        <dbReference type="Rhea" id="RHEA:68097"/>
    </physiologicalReaction>
</comment>
<evidence type="ECO:0000256" key="3">
    <source>
        <dbReference type="ARBA" id="ARBA00014856"/>
    </source>
</evidence>
<dbReference type="InterPro" id="IPR039344">
    <property type="entry name" value="MBLAC1"/>
</dbReference>
<dbReference type="InterPro" id="IPR036866">
    <property type="entry name" value="RibonucZ/Hydroxyglut_hydro"/>
</dbReference>
<feature type="non-terminal residue" evidence="8">
    <location>
        <position position="185"/>
    </location>
</feature>
<evidence type="ECO:0000259" key="7">
    <source>
        <dbReference type="Pfam" id="PF00753"/>
    </source>
</evidence>
<gene>
    <name evidence="8" type="ORF">NLS_LOCUS9953</name>
</gene>
<comment type="function">
    <text evidence="6">Endoribonuclease that catalyzes the hydrolysis of histone-coding pre-mRNA 3'-end. Involved in histone pre-mRNA processing during the S-phase of the cell cycle, which is required for entering/progressing through S-phase. Cleaves histone pre-mRNA at a major and a minor cleavage site after the 5'-ACCCA-3' and the 5'-ACCCACA-3' sequence, respectively, and located downstream of the stem-loop. May require the presence of the HDE element located at the histone pre-RNA 3'-end to avoid non-specific cleavage.</text>
</comment>
<dbReference type="GO" id="GO:0005829">
    <property type="term" value="C:cytosol"/>
    <property type="evidence" value="ECO:0007669"/>
    <property type="project" value="UniProtKB-SubCell"/>
</dbReference>
<name>A0A3P7JVY1_LITSI</name>
<dbReference type="Pfam" id="PF00753">
    <property type="entry name" value="Lactamase_B"/>
    <property type="match status" value="1"/>
</dbReference>
<organism evidence="8 9">
    <name type="scientific">Litomosoides sigmodontis</name>
    <name type="common">Filarial nematode worm</name>
    <dbReference type="NCBI Taxonomy" id="42156"/>
    <lineage>
        <taxon>Eukaryota</taxon>
        <taxon>Metazoa</taxon>
        <taxon>Ecdysozoa</taxon>
        <taxon>Nematoda</taxon>
        <taxon>Chromadorea</taxon>
        <taxon>Rhabditida</taxon>
        <taxon>Spirurina</taxon>
        <taxon>Spiruromorpha</taxon>
        <taxon>Filarioidea</taxon>
        <taxon>Onchocercidae</taxon>
        <taxon>Litomosoides</taxon>
    </lineage>
</organism>
<proteinExistence type="predicted"/>
<comment type="subcellular location">
    <subcellularLocation>
        <location evidence="1">Cytoplasm</location>
        <location evidence="1">Cytosol</location>
    </subcellularLocation>
</comment>
<dbReference type="Proteomes" id="UP000277928">
    <property type="component" value="Unassembled WGS sequence"/>
</dbReference>
<dbReference type="InterPro" id="IPR001279">
    <property type="entry name" value="Metallo-B-lactamas"/>
</dbReference>
<dbReference type="Gene3D" id="3.60.15.10">
    <property type="entry name" value="Ribonuclease Z/Hydroxyacylglutathione hydrolase-like"/>
    <property type="match status" value="1"/>
</dbReference>
<dbReference type="PANTHER" id="PTHR23200">
    <property type="entry name" value="METALLO-BETA-LACTAMASE DOMAIN-CONTAINING PROTEIN 1"/>
    <property type="match status" value="1"/>
</dbReference>
<reference evidence="8 9" key="1">
    <citation type="submission" date="2018-08" db="EMBL/GenBank/DDBJ databases">
        <authorList>
            <person name="Laetsch R D."/>
            <person name="Stevens L."/>
            <person name="Kumar S."/>
            <person name="Blaxter L. M."/>
        </authorList>
    </citation>
    <scope>NUCLEOTIDE SEQUENCE [LARGE SCALE GENOMIC DNA]</scope>
</reference>
<evidence type="ECO:0000256" key="1">
    <source>
        <dbReference type="ARBA" id="ARBA00004514"/>
    </source>
</evidence>
<dbReference type="SUPFAM" id="SSF56281">
    <property type="entry name" value="Metallo-hydrolase/oxidoreductase"/>
    <property type="match status" value="1"/>
</dbReference>
<evidence type="ECO:0000256" key="4">
    <source>
        <dbReference type="ARBA" id="ARBA00032988"/>
    </source>
</evidence>
<keyword evidence="9" id="KW-1185">Reference proteome</keyword>
<evidence type="ECO:0000256" key="6">
    <source>
        <dbReference type="ARBA" id="ARBA00045869"/>
    </source>
</evidence>
<evidence type="ECO:0000313" key="8">
    <source>
        <dbReference type="EMBL" id="VDM92859.1"/>
    </source>
</evidence>
<evidence type="ECO:0000256" key="5">
    <source>
        <dbReference type="ARBA" id="ARBA00044690"/>
    </source>
</evidence>
<dbReference type="AlphaFoldDB" id="A0A3P7JVY1"/>
<protein>
    <recommendedName>
        <fullName evidence="3">Metallo-beta-lactamase domain-containing protein 1</fullName>
    </recommendedName>
    <alternativeName>
        <fullName evidence="4">Endoribonuclease MBLAC1</fullName>
    </alternativeName>
</protein>
<sequence>MTDILTKNLAPIIINKRKMQNGKMILPRTALATSEVQNPMIYVVREGSIMRRDENNYEFVSSITLIIDDGKRILVDTGLSTDISGRTWMMQRLSELGSPPPAINYVITTHGHSDHSGNTNHFPDAFHYAGRFMHVGGKSNFSRIFKDDVEKLTRNVYLLKTSGHTADEIAVLINNTSFFGTVIVS</sequence>
<evidence type="ECO:0000256" key="2">
    <source>
        <dbReference type="ARBA" id="ARBA00011738"/>
    </source>
</evidence>
<dbReference type="PANTHER" id="PTHR23200:SF48">
    <property type="entry name" value="METALLO-BETA-LACTAMASE DOMAIN-CONTAINING PROTEIN 1"/>
    <property type="match status" value="1"/>
</dbReference>
<evidence type="ECO:0000313" key="9">
    <source>
        <dbReference type="Proteomes" id="UP000277928"/>
    </source>
</evidence>